<keyword evidence="2" id="KW-1185">Reference proteome</keyword>
<accession>A0A550C629</accession>
<name>A0A550C629_9AGAR</name>
<dbReference type="AlphaFoldDB" id="A0A550C629"/>
<protein>
    <submittedName>
        <fullName evidence="1">Uncharacterized protein</fullName>
    </submittedName>
</protein>
<sequence length="105" mass="11612">MRCWIFAALLRPSYTCTTGVRQALEGRGLTQRVTSLRNTSPLLVVAVVPRPETISASAAVDRMVVHRSAPKTTQRRPTRGVVLGTRREKLFSVPHVSEYSPGHCI</sequence>
<organism evidence="1 2">
    <name type="scientific">Schizophyllum amplum</name>
    <dbReference type="NCBI Taxonomy" id="97359"/>
    <lineage>
        <taxon>Eukaryota</taxon>
        <taxon>Fungi</taxon>
        <taxon>Dikarya</taxon>
        <taxon>Basidiomycota</taxon>
        <taxon>Agaricomycotina</taxon>
        <taxon>Agaricomycetes</taxon>
        <taxon>Agaricomycetidae</taxon>
        <taxon>Agaricales</taxon>
        <taxon>Schizophyllaceae</taxon>
        <taxon>Schizophyllum</taxon>
    </lineage>
</organism>
<dbReference type="Proteomes" id="UP000320762">
    <property type="component" value="Unassembled WGS sequence"/>
</dbReference>
<proteinExistence type="predicted"/>
<evidence type="ECO:0000313" key="1">
    <source>
        <dbReference type="EMBL" id="TRM60232.1"/>
    </source>
</evidence>
<evidence type="ECO:0000313" key="2">
    <source>
        <dbReference type="Proteomes" id="UP000320762"/>
    </source>
</evidence>
<comment type="caution">
    <text evidence="1">The sequence shown here is derived from an EMBL/GenBank/DDBJ whole genome shotgun (WGS) entry which is preliminary data.</text>
</comment>
<gene>
    <name evidence="1" type="ORF">BD626DRAFT_505870</name>
</gene>
<reference evidence="1 2" key="1">
    <citation type="journal article" date="2019" name="New Phytol.">
        <title>Comparative genomics reveals unique wood-decay strategies and fruiting body development in the Schizophyllaceae.</title>
        <authorList>
            <person name="Almasi E."/>
            <person name="Sahu N."/>
            <person name="Krizsan K."/>
            <person name="Balint B."/>
            <person name="Kovacs G.M."/>
            <person name="Kiss B."/>
            <person name="Cseklye J."/>
            <person name="Drula E."/>
            <person name="Henrissat B."/>
            <person name="Nagy I."/>
            <person name="Chovatia M."/>
            <person name="Adam C."/>
            <person name="LaButti K."/>
            <person name="Lipzen A."/>
            <person name="Riley R."/>
            <person name="Grigoriev I.V."/>
            <person name="Nagy L.G."/>
        </authorList>
    </citation>
    <scope>NUCLEOTIDE SEQUENCE [LARGE SCALE GENOMIC DNA]</scope>
    <source>
        <strain evidence="1 2">NL-1724</strain>
    </source>
</reference>
<feature type="non-terminal residue" evidence="1">
    <location>
        <position position="1"/>
    </location>
</feature>
<dbReference type="EMBL" id="VDMD01000023">
    <property type="protein sequence ID" value="TRM60232.1"/>
    <property type="molecule type" value="Genomic_DNA"/>
</dbReference>